<evidence type="ECO:0000313" key="1">
    <source>
        <dbReference type="EMBL" id="EEC05230.1"/>
    </source>
</evidence>
<dbReference type="EMBL" id="ABJB010717866">
    <property type="status" value="NOT_ANNOTATED_CDS"/>
    <property type="molecule type" value="Genomic_DNA"/>
</dbReference>
<dbReference type="Proteomes" id="UP000001555">
    <property type="component" value="Unassembled WGS sequence"/>
</dbReference>
<dbReference type="HOGENOM" id="CLU_1241330_0_0_1"/>
<organism>
    <name type="scientific">Ixodes scapularis</name>
    <name type="common">Black-legged tick</name>
    <name type="synonym">Deer tick</name>
    <dbReference type="NCBI Taxonomy" id="6945"/>
    <lineage>
        <taxon>Eukaryota</taxon>
        <taxon>Metazoa</taxon>
        <taxon>Ecdysozoa</taxon>
        <taxon>Arthropoda</taxon>
        <taxon>Chelicerata</taxon>
        <taxon>Arachnida</taxon>
        <taxon>Acari</taxon>
        <taxon>Parasitiformes</taxon>
        <taxon>Ixodida</taxon>
        <taxon>Ixodoidea</taxon>
        <taxon>Ixodidae</taxon>
        <taxon>Ixodinae</taxon>
        <taxon>Ixodes</taxon>
    </lineage>
</organism>
<dbReference type="PANTHER" id="PTHR16840">
    <property type="entry name" value="GROWTH ARREST-SPECIFIC PROTEIN 1"/>
    <property type="match status" value="1"/>
</dbReference>
<gene>
    <name evidence="1" type="ORF">IscW_ISCW004295</name>
</gene>
<name>B7PF58_IXOSC</name>
<dbReference type="InParanoid" id="B7PF58"/>
<reference evidence="1 3" key="1">
    <citation type="submission" date="2008-03" db="EMBL/GenBank/DDBJ databases">
        <title>Annotation of Ixodes scapularis.</title>
        <authorList>
            <consortium name="Ixodes scapularis Genome Project Consortium"/>
            <person name="Caler E."/>
            <person name="Hannick L.I."/>
            <person name="Bidwell S."/>
            <person name="Joardar V."/>
            <person name="Thiagarajan M."/>
            <person name="Amedeo P."/>
            <person name="Galinsky K.J."/>
            <person name="Schobel S."/>
            <person name="Inman J."/>
            <person name="Hostetler J."/>
            <person name="Miller J."/>
            <person name="Hammond M."/>
            <person name="Megy K."/>
            <person name="Lawson D."/>
            <person name="Kodira C."/>
            <person name="Sutton G."/>
            <person name="Meyer J."/>
            <person name="Hill C.A."/>
            <person name="Birren B."/>
            <person name="Nene V."/>
            <person name="Collins F."/>
            <person name="Alarcon-Chaidez F."/>
            <person name="Wikel S."/>
            <person name="Strausberg R."/>
        </authorList>
    </citation>
    <scope>NUCLEOTIDE SEQUENCE [LARGE SCALE GENOMIC DNA]</scope>
    <source>
        <strain evidence="3">Wikel</strain>
        <strain evidence="1">Wikel colony</strain>
    </source>
</reference>
<dbReference type="VEuPathDB" id="VectorBase:ISCP_004506"/>
<reference evidence="2" key="2">
    <citation type="submission" date="2020-05" db="UniProtKB">
        <authorList>
            <consortium name="EnsemblMetazoa"/>
        </authorList>
    </citation>
    <scope>IDENTIFICATION</scope>
    <source>
        <strain evidence="2">wikel</strain>
    </source>
</reference>
<dbReference type="EnsemblMetazoa" id="ISCW004295-RA">
    <property type="protein sequence ID" value="ISCW004295-PA"/>
    <property type="gene ID" value="ISCW004295"/>
</dbReference>
<dbReference type="AlphaFoldDB" id="B7PF58"/>
<protein>
    <submittedName>
        <fullName evidence="1 2">Gas1 protein, putative</fullName>
    </submittedName>
</protein>
<dbReference type="EMBL" id="ABJB010371333">
    <property type="status" value="NOT_ANNOTATED_CDS"/>
    <property type="molecule type" value="Genomic_DNA"/>
</dbReference>
<dbReference type="VEuPathDB" id="VectorBase:ISCI004295"/>
<dbReference type="EMBL" id="ABJB010455042">
    <property type="status" value="NOT_ANNOTATED_CDS"/>
    <property type="molecule type" value="Genomic_DNA"/>
</dbReference>
<dbReference type="OrthoDB" id="6500874at2759"/>
<dbReference type="STRING" id="6945.B7PF58"/>
<dbReference type="PANTHER" id="PTHR16840:SF3">
    <property type="entry name" value="GROWTH ARREST-SPECIFIC PROTEIN 1"/>
    <property type="match status" value="1"/>
</dbReference>
<evidence type="ECO:0000313" key="2">
    <source>
        <dbReference type="EnsemblMetazoa" id="ISCW004295-PA"/>
    </source>
</evidence>
<keyword evidence="3" id="KW-1185">Reference proteome</keyword>
<dbReference type="VEuPathDB" id="VectorBase:ISCW004295"/>
<dbReference type="EMBL" id="DS699372">
    <property type="protein sequence ID" value="EEC05230.1"/>
    <property type="molecule type" value="Genomic_DNA"/>
</dbReference>
<dbReference type="EMBL" id="ABJB010696870">
    <property type="status" value="NOT_ANNOTATED_CDS"/>
    <property type="molecule type" value="Genomic_DNA"/>
</dbReference>
<dbReference type="EMBL" id="ABJB010707612">
    <property type="status" value="NOT_ANNOTATED_CDS"/>
    <property type="molecule type" value="Genomic_DNA"/>
</dbReference>
<proteinExistence type="predicted"/>
<dbReference type="PaxDb" id="6945-B7PF58"/>
<dbReference type="InterPro" id="IPR039596">
    <property type="entry name" value="GAS1"/>
</dbReference>
<dbReference type="GO" id="GO:0051726">
    <property type="term" value="P:regulation of cell cycle"/>
    <property type="evidence" value="ECO:0007669"/>
    <property type="project" value="InterPro"/>
</dbReference>
<sequence length="223" mass="24698">MRSTNAQPDVIALQENHGDLAIQWYEKFTQPSIVHKSRGTTTVPPQLIMCRQSFVSLATTEEGFTYLLCDCGRDEYCRALRRRTSSCWWEQPSANHSFAQRGSSKPTCSGLTVECMDDPVCSLAWDYYRRFCHEVLDGSAPQCSTRCRNSVSILLRMERAHRALECECDGGALRTSCADEISRVRTKCFMLDDVDANSATSPAPSAGTGVLAMVGIMLSFGGL</sequence>
<accession>B7PF58</accession>
<evidence type="ECO:0000313" key="3">
    <source>
        <dbReference type="Proteomes" id="UP000001555"/>
    </source>
</evidence>